<accession>A0ABW4DPF1</accession>
<reference evidence="3" key="1">
    <citation type="journal article" date="2019" name="Int. J. Syst. Evol. Microbiol.">
        <title>The Global Catalogue of Microorganisms (GCM) 10K type strain sequencing project: providing services to taxonomists for standard genome sequencing and annotation.</title>
        <authorList>
            <consortium name="The Broad Institute Genomics Platform"/>
            <consortium name="The Broad Institute Genome Sequencing Center for Infectious Disease"/>
            <person name="Wu L."/>
            <person name="Ma J."/>
        </authorList>
    </citation>
    <scope>NUCLEOTIDE SEQUENCE [LARGE SCALE GENOMIC DNA]</scope>
    <source>
        <strain evidence="3">CCM 8951</strain>
    </source>
</reference>
<protein>
    <submittedName>
        <fullName evidence="2">GNAT family N-acetyltransferase</fullName>
        <ecNumber evidence="2">2.3.-.-</ecNumber>
    </submittedName>
</protein>
<evidence type="ECO:0000259" key="1">
    <source>
        <dbReference type="Pfam" id="PF13302"/>
    </source>
</evidence>
<keyword evidence="2" id="KW-0012">Acyltransferase</keyword>
<evidence type="ECO:0000313" key="2">
    <source>
        <dbReference type="EMBL" id="MFD1465261.1"/>
    </source>
</evidence>
<feature type="domain" description="N-acetyltransferase" evidence="1">
    <location>
        <begin position="26"/>
        <end position="146"/>
    </location>
</feature>
<dbReference type="SUPFAM" id="SSF55729">
    <property type="entry name" value="Acyl-CoA N-acyltransferases (Nat)"/>
    <property type="match status" value="1"/>
</dbReference>
<dbReference type="InterPro" id="IPR016181">
    <property type="entry name" value="Acyl_CoA_acyltransferase"/>
</dbReference>
<comment type="caution">
    <text evidence="2">The sequence shown here is derived from an EMBL/GenBank/DDBJ whole genome shotgun (WGS) entry which is preliminary data.</text>
</comment>
<proteinExistence type="predicted"/>
<keyword evidence="2" id="KW-0808">Transferase</keyword>
<dbReference type="RefSeq" id="WP_125578474.1">
    <property type="nucleotide sequence ID" value="NZ_JBHTOF010000028.1"/>
</dbReference>
<dbReference type="GO" id="GO:0016746">
    <property type="term" value="F:acyltransferase activity"/>
    <property type="evidence" value="ECO:0007669"/>
    <property type="project" value="UniProtKB-KW"/>
</dbReference>
<dbReference type="InterPro" id="IPR000182">
    <property type="entry name" value="GNAT_dom"/>
</dbReference>
<dbReference type="EC" id="2.3.-.-" evidence="2"/>
<organism evidence="2 3">
    <name type="scientific">Lapidilactobacillus mulanensis</name>
    <dbReference type="NCBI Taxonomy" id="2485999"/>
    <lineage>
        <taxon>Bacteria</taxon>
        <taxon>Bacillati</taxon>
        <taxon>Bacillota</taxon>
        <taxon>Bacilli</taxon>
        <taxon>Lactobacillales</taxon>
        <taxon>Lactobacillaceae</taxon>
        <taxon>Lapidilactobacillus</taxon>
    </lineage>
</organism>
<dbReference type="Gene3D" id="3.40.630.30">
    <property type="match status" value="1"/>
</dbReference>
<dbReference type="Proteomes" id="UP001597244">
    <property type="component" value="Unassembled WGS sequence"/>
</dbReference>
<dbReference type="EMBL" id="JBHTOF010000028">
    <property type="protein sequence ID" value="MFD1465261.1"/>
    <property type="molecule type" value="Genomic_DNA"/>
</dbReference>
<evidence type="ECO:0000313" key="3">
    <source>
        <dbReference type="Proteomes" id="UP001597244"/>
    </source>
</evidence>
<name>A0ABW4DPF1_9LACO</name>
<sequence>MEKFEKYHPIMTHHYTFNWLTSARLNESTKLMQFHQQQPDLTTAKAASTINQTMLKVMRNQQLTWGIFNRADDRLLGLANLFEIDEQHSSLKIQLELLVPQSDSGINELLARLVSFAFAELDLETIYFEKSDNSAATASLLTKLGFAQQPTNDDWFLKRAVSIQNQS</sequence>
<gene>
    <name evidence="2" type="ORF">ACFQ4L_04045</name>
</gene>
<dbReference type="Pfam" id="PF13302">
    <property type="entry name" value="Acetyltransf_3"/>
    <property type="match status" value="1"/>
</dbReference>
<keyword evidence="3" id="KW-1185">Reference proteome</keyword>